<dbReference type="PANTHER" id="PTHR37984">
    <property type="entry name" value="PROTEIN CBG26694"/>
    <property type="match status" value="1"/>
</dbReference>
<proteinExistence type="predicted"/>
<protein>
    <submittedName>
        <fullName evidence="10">Gag/pol/env polyprotein, putative</fullName>
    </submittedName>
</protein>
<evidence type="ECO:0000256" key="6">
    <source>
        <dbReference type="ARBA" id="ARBA00022918"/>
    </source>
</evidence>
<evidence type="ECO:0000256" key="2">
    <source>
        <dbReference type="ARBA" id="ARBA00022695"/>
    </source>
</evidence>
<dbReference type="SUPFAM" id="SSF56672">
    <property type="entry name" value="DNA/RNA polymerases"/>
    <property type="match status" value="1"/>
</dbReference>
<dbReference type="GO" id="GO:0004190">
    <property type="term" value="F:aspartic-type endopeptidase activity"/>
    <property type="evidence" value="ECO:0007669"/>
    <property type="project" value="InterPro"/>
</dbReference>
<feature type="region of interest" description="Disordered" evidence="7">
    <location>
        <begin position="177"/>
        <end position="212"/>
    </location>
</feature>
<keyword evidence="6" id="KW-0695">RNA-directed DNA polymerase</keyword>
<evidence type="ECO:0000313" key="11">
    <source>
        <dbReference type="Proteomes" id="UP000007800"/>
    </source>
</evidence>
<evidence type="ECO:0000256" key="4">
    <source>
        <dbReference type="ARBA" id="ARBA00022759"/>
    </source>
</evidence>
<evidence type="ECO:0000256" key="5">
    <source>
        <dbReference type="ARBA" id="ARBA00022801"/>
    </source>
</evidence>
<accession>C5KLB5</accession>
<feature type="region of interest" description="Disordered" evidence="7">
    <location>
        <begin position="66"/>
        <end position="108"/>
    </location>
</feature>
<keyword evidence="1" id="KW-0808">Transferase</keyword>
<dbReference type="InterPro" id="IPR050951">
    <property type="entry name" value="Retrovirus_Pol_polyprotein"/>
</dbReference>
<feature type="compositionally biased region" description="Low complexity" evidence="7">
    <location>
        <begin position="1374"/>
        <end position="1385"/>
    </location>
</feature>
<keyword evidence="5" id="KW-0378">Hydrolase</keyword>
<keyword evidence="3" id="KW-0540">Nuclease</keyword>
<dbReference type="InterPro" id="IPR001969">
    <property type="entry name" value="Aspartic_peptidase_AS"/>
</dbReference>
<dbReference type="GeneID" id="9061542"/>
<sequence length="1838" mass="204109">MSATSSASCTIVSGSFITLGAACRELLVDNKTALAKCFIDLETGTKDYRLTMRDCVDAITVPTPLPAGPLTAPTSSETSDGRAGTTASGTFPTQDSTQHGSSETPTDVNVAFEDMVRTCERIADDNLLDISTPTWVKPTAKWLSRCLIDKVSQEYRIAVPDDCPLPTRGDLKREIATARSSKSAHPRETIAPSRVSYPGQQTDLSREHEDSPVTEISTSHWTKAKQHALRSQVRPLIIKTDTTKSSQNEVLKQVNTLLGKPILKEFYFDGSDIGAYADWRVRVCDEIDNYNCSREVSVEIVWACLKPSLRSRIRRRVSSTDRVQRGHVAIFDVLDDIYLTPNELKAFSSRWEKVVQLPNETLQDYALRFEELVHTRRSLLEADIPDSELVQKFSNGFCEPAAILAKMLVDPLGRLDYEGFKLAVVSFVQSGDENVIPLLGSKPSPGAPKPSASDTSKNAKKPLARKAAFDTDDCYAQVHLAITKSLGLDQKACLRCGQNANHFARDCNSPNIYRCADRCQTCGDLRSENHRCRISPRRVVCSRCHKTGHVAGVCRSQRKSSSGKRSEVPESDGEAQFKDKFPVTNSKCALVTSLAAAAVRKNAPDPVVDFLRRLPRQPEVHLTLGVNGAYCKASCLVDSGANCSLISSGLVAYLTKRGVIKDKDVVQLPSTIPVSVASGKSISGSHIVHIEFASGRLEGTLEFLVCDDVDPDILLGTNMFPAIGVQLTSTGEADTTNFRCAASTTAPPPDPIMAARATPSLPTAEIVQTAEGKRVMCHCGPLERLVLYPYREKQRQLSQTNNQILTHRMLTMASQGKVESCNEADCTAVLAAVICDKESGVRPRVYPDPMVDKRYRVTVDCRPINRLVLVGDVADEDANMMLMPQTMIADGTPQLTDAAVKEAFRQAEPNITAKLNSIPFSYQAYYKLDLTDAYSGVLLPPALRSIFGTTSRAGDGRQLWWVYKVLPQGWVFSSCLFNSAMQLLVDIINEQLHRLQIKAVCRHNKDDILIAAQDAQNCQKAADVAIQIFIEHGFHPNPAKSCGPTDKVHFCGVTLRGGFHRPEGSRQAFTESTYSLAWSEFVTPSLKSKKVTDNFETLRLARLGWLRKWSGTMNYLRNHLPPEALTNLYVLQDALSRYQKHDCPLLQEELSDRQNERVTGIGEAFQGLLQFYLSGIPPMVATHLGGSLLGTVVLGDSNTDSWAAIILKAVFDDAGDINTPHSLDVPVIFPDSMSLFDTNDPKPLVFLPVRMLGGRWSQTDRKRSSTWRERAAVVAAIADAESELEGPVTVVLDNQNGMKTWKDVLDTFHGVWLTRWEAFCRNVNKVIWVPRSECPRWADALARSIANDEPVTITETTTEAIRSDYPQANTAVTASLGSSTSSTSDPVPPSSTPLPLTETDEPDLGAIDVCVNLLDGLRRCFLAWKTRVPFEESSDVPVDPESARRWLYDVQRGDEECGKVRSLIDRKLSRFWIDDCGLMRLKDGYVIPRKYAPDIARKYHYFYGHSDSKQTTACISKHFYIFGLAKAVQKVISRCICQYTRARRGTDRPVATSLGGAMVPMDCVFIDVVGPLPLSAKHPYRFVLSCMDAASRHIWFFAISSSTSQSLIDTLESRLIYPYGCMRSLRMDNAPSFRSTTFRGWCYSRGIVPTYVPSFAPHRNSLLERQHGVLKKVLKVLCAGDTDLWPQFLPVAMARCNSRCLGDTSTTPFELFYGRPCCSPWSDRFCDLRSGISDDSVKFEADRRLRRRNAQLKDIIALLDKAEADSFLRTPTTNPINNRRQFKKGDFVLRWREAAHSLDSSWYGPFTVDEVLGNYTYKLNDGSVHDSKNLCIFHPVHH</sequence>
<dbReference type="InterPro" id="IPR043502">
    <property type="entry name" value="DNA/RNA_pol_sf"/>
</dbReference>
<dbReference type="InterPro" id="IPR012337">
    <property type="entry name" value="RNaseH-like_sf"/>
</dbReference>
<dbReference type="GO" id="GO:0003676">
    <property type="term" value="F:nucleic acid binding"/>
    <property type="evidence" value="ECO:0007669"/>
    <property type="project" value="InterPro"/>
</dbReference>
<dbReference type="GO" id="GO:0006508">
    <property type="term" value="P:proteolysis"/>
    <property type="evidence" value="ECO:0007669"/>
    <property type="project" value="InterPro"/>
</dbReference>
<feature type="region of interest" description="Disordered" evidence="7">
    <location>
        <begin position="438"/>
        <end position="462"/>
    </location>
</feature>
<dbReference type="EMBL" id="GG673921">
    <property type="protein sequence ID" value="EER14788.1"/>
    <property type="molecule type" value="Genomic_DNA"/>
</dbReference>
<dbReference type="InterPro" id="IPR021109">
    <property type="entry name" value="Peptidase_aspartic_dom_sf"/>
</dbReference>
<evidence type="ECO:0000313" key="10">
    <source>
        <dbReference type="EMBL" id="EER14788.1"/>
    </source>
</evidence>
<dbReference type="PANTHER" id="PTHR37984:SF5">
    <property type="entry name" value="PROTEIN NYNRIN-LIKE"/>
    <property type="match status" value="1"/>
</dbReference>
<dbReference type="Gene3D" id="3.10.10.10">
    <property type="entry name" value="HIV Type 1 Reverse Transcriptase, subunit A, domain 1"/>
    <property type="match status" value="1"/>
</dbReference>
<dbReference type="GO" id="GO:0015074">
    <property type="term" value="P:DNA integration"/>
    <property type="evidence" value="ECO:0007669"/>
    <property type="project" value="InterPro"/>
</dbReference>
<dbReference type="GO" id="GO:0003964">
    <property type="term" value="F:RNA-directed DNA polymerase activity"/>
    <property type="evidence" value="ECO:0007669"/>
    <property type="project" value="UniProtKB-KW"/>
</dbReference>
<keyword evidence="2" id="KW-0548">Nucleotidyltransferase</keyword>
<dbReference type="GO" id="GO:0004519">
    <property type="term" value="F:endonuclease activity"/>
    <property type="evidence" value="ECO:0007669"/>
    <property type="project" value="UniProtKB-KW"/>
</dbReference>
<feature type="compositionally biased region" description="Polar residues" evidence="7">
    <location>
        <begin position="85"/>
        <end position="107"/>
    </location>
</feature>
<keyword evidence="11" id="KW-1185">Reference proteome</keyword>
<dbReference type="Gene3D" id="3.30.70.270">
    <property type="match status" value="1"/>
</dbReference>
<reference evidence="10 11" key="1">
    <citation type="submission" date="2008-07" db="EMBL/GenBank/DDBJ databases">
        <authorList>
            <person name="El-Sayed N."/>
            <person name="Caler E."/>
            <person name="Inman J."/>
            <person name="Amedeo P."/>
            <person name="Hass B."/>
            <person name="Wortman J."/>
        </authorList>
    </citation>
    <scope>NUCLEOTIDE SEQUENCE [LARGE SCALE GENOMIC DNA]</scope>
    <source>
        <strain evidence="11">ATCC 50983 / TXsc</strain>
    </source>
</reference>
<dbReference type="Gene3D" id="3.30.420.10">
    <property type="entry name" value="Ribonuclease H-like superfamily/Ribonuclease H"/>
    <property type="match status" value="1"/>
</dbReference>
<dbReference type="Gene3D" id="2.40.70.10">
    <property type="entry name" value="Acid Proteases"/>
    <property type="match status" value="1"/>
</dbReference>
<keyword evidence="4" id="KW-0255">Endonuclease</keyword>
<dbReference type="InterPro" id="IPR043128">
    <property type="entry name" value="Rev_trsase/Diguanyl_cyclase"/>
</dbReference>
<dbReference type="RefSeq" id="XP_002782992.1">
    <property type="nucleotide sequence ID" value="XM_002782946.1"/>
</dbReference>
<evidence type="ECO:0000256" key="1">
    <source>
        <dbReference type="ARBA" id="ARBA00022679"/>
    </source>
</evidence>
<dbReference type="SUPFAM" id="SSF53098">
    <property type="entry name" value="Ribonuclease H-like"/>
    <property type="match status" value="1"/>
</dbReference>
<dbReference type="PROSITE" id="PS50878">
    <property type="entry name" value="RT_POL"/>
    <property type="match status" value="1"/>
</dbReference>
<gene>
    <name evidence="10" type="ORF">Pmar_PMAR015333</name>
</gene>
<dbReference type="InterPro" id="IPR036397">
    <property type="entry name" value="RNaseH_sf"/>
</dbReference>
<dbReference type="SMART" id="SM00343">
    <property type="entry name" value="ZnF_C2HC"/>
    <property type="match status" value="2"/>
</dbReference>
<dbReference type="InterPro" id="IPR001584">
    <property type="entry name" value="Integrase_cat-core"/>
</dbReference>
<dbReference type="PROSITE" id="PS50994">
    <property type="entry name" value="INTEGRASE"/>
    <property type="match status" value="1"/>
</dbReference>
<dbReference type="InterPro" id="IPR001878">
    <property type="entry name" value="Znf_CCHC"/>
</dbReference>
<feature type="compositionally biased region" description="Low complexity" evidence="7">
    <location>
        <begin position="440"/>
        <end position="453"/>
    </location>
</feature>
<dbReference type="CDD" id="cd00303">
    <property type="entry name" value="retropepsin_like"/>
    <property type="match status" value="1"/>
</dbReference>
<name>C5KLB5_PERM5</name>
<evidence type="ECO:0000259" key="9">
    <source>
        <dbReference type="PROSITE" id="PS50994"/>
    </source>
</evidence>
<evidence type="ECO:0000256" key="3">
    <source>
        <dbReference type="ARBA" id="ARBA00022722"/>
    </source>
</evidence>
<dbReference type="InterPro" id="IPR000477">
    <property type="entry name" value="RT_dom"/>
</dbReference>
<dbReference type="Pfam" id="PF00078">
    <property type="entry name" value="RVT_1"/>
    <property type="match status" value="1"/>
</dbReference>
<feature type="domain" description="Reverse transcriptase" evidence="8">
    <location>
        <begin position="835"/>
        <end position="1055"/>
    </location>
</feature>
<dbReference type="GO" id="GO:0008270">
    <property type="term" value="F:zinc ion binding"/>
    <property type="evidence" value="ECO:0007669"/>
    <property type="project" value="InterPro"/>
</dbReference>
<feature type="region of interest" description="Disordered" evidence="7">
    <location>
        <begin position="1374"/>
        <end position="1400"/>
    </location>
</feature>
<feature type="region of interest" description="Disordered" evidence="7">
    <location>
        <begin position="556"/>
        <end position="576"/>
    </location>
</feature>
<dbReference type="InParanoid" id="C5KLB5"/>
<evidence type="ECO:0000259" key="8">
    <source>
        <dbReference type="PROSITE" id="PS50878"/>
    </source>
</evidence>
<dbReference type="PROSITE" id="PS00141">
    <property type="entry name" value="ASP_PROTEASE"/>
    <property type="match status" value="1"/>
</dbReference>
<feature type="domain" description="Integrase catalytic" evidence="9">
    <location>
        <begin position="1556"/>
        <end position="1716"/>
    </location>
</feature>
<dbReference type="Proteomes" id="UP000007800">
    <property type="component" value="Unassembled WGS sequence"/>
</dbReference>
<dbReference type="Gene3D" id="1.10.340.70">
    <property type="match status" value="1"/>
</dbReference>
<evidence type="ECO:0000256" key="7">
    <source>
        <dbReference type="SAM" id="MobiDB-lite"/>
    </source>
</evidence>
<dbReference type="OrthoDB" id="413122at2759"/>
<organism evidence="11">
    <name type="scientific">Perkinsus marinus (strain ATCC 50983 / TXsc)</name>
    <dbReference type="NCBI Taxonomy" id="423536"/>
    <lineage>
        <taxon>Eukaryota</taxon>
        <taxon>Sar</taxon>
        <taxon>Alveolata</taxon>
        <taxon>Perkinsozoa</taxon>
        <taxon>Perkinsea</taxon>
        <taxon>Perkinsida</taxon>
        <taxon>Perkinsidae</taxon>
        <taxon>Perkinsus</taxon>
    </lineage>
</organism>